<dbReference type="SMART" id="SM00409">
    <property type="entry name" value="IG"/>
    <property type="match status" value="2"/>
</dbReference>
<dbReference type="CDD" id="cd00099">
    <property type="entry name" value="IgV"/>
    <property type="match status" value="2"/>
</dbReference>
<feature type="domain" description="Ig-like" evidence="3">
    <location>
        <begin position="36"/>
        <end position="114"/>
    </location>
</feature>
<evidence type="ECO:0000313" key="4">
    <source>
        <dbReference type="Ensembl" id="ENSNMLP00000011478.1"/>
    </source>
</evidence>
<evidence type="ECO:0000313" key="5">
    <source>
        <dbReference type="Proteomes" id="UP000694523"/>
    </source>
</evidence>
<dbReference type="InterPro" id="IPR013783">
    <property type="entry name" value="Ig-like_fold"/>
</dbReference>
<dbReference type="SUPFAM" id="SSF48726">
    <property type="entry name" value="Immunoglobulin"/>
    <property type="match status" value="2"/>
</dbReference>
<protein>
    <recommendedName>
        <fullName evidence="3">Ig-like domain-containing protein</fullName>
    </recommendedName>
</protein>
<dbReference type="InterPro" id="IPR036179">
    <property type="entry name" value="Ig-like_dom_sf"/>
</dbReference>
<dbReference type="Gene3D" id="2.60.40.10">
    <property type="entry name" value="Immunoglobulins"/>
    <property type="match status" value="2"/>
</dbReference>
<reference evidence="4" key="2">
    <citation type="submission" date="2025-09" db="UniProtKB">
        <authorList>
            <consortium name="Ensembl"/>
        </authorList>
    </citation>
    <scope>IDENTIFICATION</scope>
</reference>
<dbReference type="Pfam" id="PF07686">
    <property type="entry name" value="V-set"/>
    <property type="match status" value="2"/>
</dbReference>
<dbReference type="PANTHER" id="PTHR14334">
    <property type="entry name" value="B-CELL ANTIGEN RECEPTOR COMPLEX-ASSOCIATED PROTEIN"/>
    <property type="match status" value="1"/>
</dbReference>
<dbReference type="AlphaFoldDB" id="A0A8C6SWK0"/>
<dbReference type="GO" id="GO:0050853">
    <property type="term" value="P:B cell receptor signaling pathway"/>
    <property type="evidence" value="ECO:0007669"/>
    <property type="project" value="TreeGrafter"/>
</dbReference>
<keyword evidence="5" id="KW-1185">Reference proteome</keyword>
<dbReference type="Ensembl" id="ENSNMLT00000012974.1">
    <property type="protein sequence ID" value="ENSNMLP00000011478.1"/>
    <property type="gene ID" value="ENSNMLG00000007841.1"/>
</dbReference>
<dbReference type="InterPro" id="IPR007110">
    <property type="entry name" value="Ig-like_dom"/>
</dbReference>
<evidence type="ECO:0000259" key="3">
    <source>
        <dbReference type="PROSITE" id="PS50835"/>
    </source>
</evidence>
<dbReference type="GO" id="GO:0009897">
    <property type="term" value="C:external side of plasma membrane"/>
    <property type="evidence" value="ECO:0007669"/>
    <property type="project" value="TreeGrafter"/>
</dbReference>
<dbReference type="GO" id="GO:0019815">
    <property type="term" value="C:B cell receptor complex"/>
    <property type="evidence" value="ECO:0007669"/>
    <property type="project" value="TreeGrafter"/>
</dbReference>
<accession>A0A8C6SWK0</accession>
<evidence type="ECO:0000256" key="2">
    <source>
        <dbReference type="SAM" id="SignalP"/>
    </source>
</evidence>
<keyword evidence="2" id="KW-0732">Signal</keyword>
<feature type="chain" id="PRO_5034085583" description="Ig-like domain-containing protein" evidence="2">
    <location>
        <begin position="20"/>
        <end position="313"/>
    </location>
</feature>
<feature type="domain" description="Ig-like" evidence="3">
    <location>
        <begin position="136"/>
        <end position="228"/>
    </location>
</feature>
<dbReference type="InterPro" id="IPR013106">
    <property type="entry name" value="Ig_V-set"/>
</dbReference>
<dbReference type="PROSITE" id="PS50835">
    <property type="entry name" value="IG_LIKE"/>
    <property type="match status" value="2"/>
</dbReference>
<dbReference type="InterPro" id="IPR003599">
    <property type="entry name" value="Ig_sub"/>
</dbReference>
<dbReference type="Proteomes" id="UP000694523">
    <property type="component" value="Unplaced"/>
</dbReference>
<proteinExistence type="predicted"/>
<name>A0A8C6SWK0_9GOBI</name>
<reference evidence="4" key="1">
    <citation type="submission" date="2025-08" db="UniProtKB">
        <authorList>
            <consortium name="Ensembl"/>
        </authorList>
    </citation>
    <scope>IDENTIFICATION</scope>
</reference>
<keyword evidence="1" id="KW-0393">Immunoglobulin domain</keyword>
<sequence>LMRCGCLMPLQLFFFTGEAWETEVIQSNIFKTVGLGDTVDVECHIDSKLRMRVWYKLTASRSLQLLASTDHFLKHNTMMRNDEKRFLITSSTTAYNLTISDTRWEDAGTYYCGVISLENVKFGGGTVLEIEGESKPVQSVLQRPDYIEAKPGDSVTLSCSFISRDCPQEHTSVTWVKSGSASRTVSWNHGNTTVACEMGDNPGETSCVHNLTLEDISSADDGIYICVVIVCGDTRFGCGSRIELNASVLVLVGVICKMYKKPTTGISDVSTAEDGVTYARVNVGPRSAPCRVNFEQNSQSTVVYSEVRNRQME</sequence>
<feature type="signal peptide" evidence="2">
    <location>
        <begin position="1"/>
        <end position="19"/>
    </location>
</feature>
<evidence type="ECO:0000256" key="1">
    <source>
        <dbReference type="ARBA" id="ARBA00023319"/>
    </source>
</evidence>
<dbReference type="GO" id="GO:0030183">
    <property type="term" value="P:B cell differentiation"/>
    <property type="evidence" value="ECO:0007669"/>
    <property type="project" value="TreeGrafter"/>
</dbReference>
<organism evidence="4 5">
    <name type="scientific">Neogobius melanostomus</name>
    <name type="common">round goby</name>
    <dbReference type="NCBI Taxonomy" id="47308"/>
    <lineage>
        <taxon>Eukaryota</taxon>
        <taxon>Metazoa</taxon>
        <taxon>Chordata</taxon>
        <taxon>Craniata</taxon>
        <taxon>Vertebrata</taxon>
        <taxon>Euteleostomi</taxon>
        <taxon>Actinopterygii</taxon>
        <taxon>Neopterygii</taxon>
        <taxon>Teleostei</taxon>
        <taxon>Neoteleostei</taxon>
        <taxon>Acanthomorphata</taxon>
        <taxon>Gobiaria</taxon>
        <taxon>Gobiiformes</taxon>
        <taxon>Gobioidei</taxon>
        <taxon>Gobiidae</taxon>
        <taxon>Benthophilinae</taxon>
        <taxon>Neogobiini</taxon>
        <taxon>Neogobius</taxon>
    </lineage>
</organism>